<evidence type="ECO:0000256" key="2">
    <source>
        <dbReference type="SAM" id="MobiDB-lite"/>
    </source>
</evidence>
<keyword evidence="5" id="KW-1185">Reference proteome</keyword>
<evidence type="ECO:0000313" key="4">
    <source>
        <dbReference type="EMBL" id="EWT04106.1"/>
    </source>
</evidence>
<feature type="compositionally biased region" description="Low complexity" evidence="2">
    <location>
        <begin position="278"/>
        <end position="294"/>
    </location>
</feature>
<dbReference type="Gene3D" id="3.30.1050.10">
    <property type="entry name" value="SCP2 sterol-binding domain"/>
    <property type="match status" value="1"/>
</dbReference>
<dbReference type="InterPro" id="IPR002539">
    <property type="entry name" value="MaoC-like_dom"/>
</dbReference>
<evidence type="ECO:0000313" key="5">
    <source>
        <dbReference type="Proteomes" id="UP000019494"/>
    </source>
</evidence>
<comment type="caution">
    <text evidence="4">The sequence shown here is derived from an EMBL/GenBank/DDBJ whole genome shotgun (WGS) entry which is preliminary data.</text>
</comment>
<dbReference type="PANTHER" id="PTHR43664">
    <property type="entry name" value="MONOAMINE OXIDASE-RELATED"/>
    <property type="match status" value="1"/>
</dbReference>
<protein>
    <recommendedName>
        <fullName evidence="3">MaoC-like domain-containing protein</fullName>
    </recommendedName>
</protein>
<dbReference type="AlphaFoldDB" id="W9GD32"/>
<dbReference type="SUPFAM" id="SSF55718">
    <property type="entry name" value="SCP-like"/>
    <property type="match status" value="1"/>
</dbReference>
<dbReference type="EMBL" id="AWQS01000332">
    <property type="protein sequence ID" value="EWT04106.1"/>
    <property type="molecule type" value="Genomic_DNA"/>
</dbReference>
<name>W9GD32_9MICO</name>
<dbReference type="SUPFAM" id="SSF54637">
    <property type="entry name" value="Thioesterase/thiol ester dehydrase-isomerase"/>
    <property type="match status" value="1"/>
</dbReference>
<feature type="domain" description="MaoC-like" evidence="3">
    <location>
        <begin position="7"/>
        <end position="118"/>
    </location>
</feature>
<dbReference type="InterPro" id="IPR036527">
    <property type="entry name" value="SCP2_sterol-bd_dom_sf"/>
</dbReference>
<reference evidence="5" key="1">
    <citation type="submission" date="2013-08" db="EMBL/GenBank/DDBJ databases">
        <title>Intrasporangium oryzae NRRL B-24470.</title>
        <authorList>
            <person name="Liu H."/>
            <person name="Wang G."/>
        </authorList>
    </citation>
    <scope>NUCLEOTIDE SEQUENCE [LARGE SCALE GENOMIC DNA]</scope>
    <source>
        <strain evidence="5">Q5-1</strain>
    </source>
</reference>
<dbReference type="PATRIC" id="fig|584657.3.peg.4014"/>
<dbReference type="Proteomes" id="UP000019494">
    <property type="component" value="Unassembled WGS sequence"/>
</dbReference>
<evidence type="ECO:0000259" key="3">
    <source>
        <dbReference type="Pfam" id="PF01575"/>
    </source>
</evidence>
<accession>W9GD32</accession>
<sequence length="301" mass="31988">MYFEQFAVGQTFRAGPRVVTEADIASFAALSGDDHPLHTDPVYAAGTRFGSVIAHGGLGSTIAAGLWVRSGAVSDSVVAALGEEWTWHAPIRPGDVLTLTATIVRREPRADRDTGAIDAGVITRYNELTNGEGVVVQSGHARTLVKASPGAEHEPRTDVGTLAWGRLLADALGADERFRSAVAEWDGTIGVRAGQHEVHLRIYRGRVIEVTRRAPHGATFTFGASERTWADIITADEAGFGVRLMSGEFEVSGDPYEYLRLTKALSFLVDAVRTVARPDSAAPADATGPAAQATDEQKALA</sequence>
<comment type="similarity">
    <text evidence="1">Belongs to the enoyl-CoA hydratase/isomerase family.</text>
</comment>
<gene>
    <name evidence="4" type="ORF">N864_11995</name>
</gene>
<dbReference type="Pfam" id="PF01575">
    <property type="entry name" value="MaoC_dehydratas"/>
    <property type="match status" value="1"/>
</dbReference>
<organism evidence="4 5">
    <name type="scientific">Intrasporangium chromatireducens Q5-1</name>
    <dbReference type="NCBI Taxonomy" id="584657"/>
    <lineage>
        <taxon>Bacteria</taxon>
        <taxon>Bacillati</taxon>
        <taxon>Actinomycetota</taxon>
        <taxon>Actinomycetes</taxon>
        <taxon>Micrococcales</taxon>
        <taxon>Intrasporangiaceae</taxon>
        <taxon>Intrasporangium</taxon>
    </lineage>
</organism>
<dbReference type="PANTHER" id="PTHR43664:SF1">
    <property type="entry name" value="BETA-METHYLMALYL-COA DEHYDRATASE"/>
    <property type="match status" value="1"/>
</dbReference>
<dbReference type="InterPro" id="IPR029069">
    <property type="entry name" value="HotDog_dom_sf"/>
</dbReference>
<evidence type="ECO:0000256" key="1">
    <source>
        <dbReference type="ARBA" id="ARBA00005254"/>
    </source>
</evidence>
<feature type="region of interest" description="Disordered" evidence="2">
    <location>
        <begin position="278"/>
        <end position="301"/>
    </location>
</feature>
<proteinExistence type="inferred from homology"/>
<dbReference type="Gene3D" id="3.10.129.10">
    <property type="entry name" value="Hotdog Thioesterase"/>
    <property type="match status" value="1"/>
</dbReference>
<dbReference type="InterPro" id="IPR052342">
    <property type="entry name" value="MCH/BMMD"/>
</dbReference>